<feature type="transmembrane region" description="Helical" evidence="1">
    <location>
        <begin position="53"/>
        <end position="72"/>
    </location>
</feature>
<protein>
    <submittedName>
        <fullName evidence="3">Uncharacterized protein</fullName>
    </submittedName>
</protein>
<dbReference type="Proteomes" id="UP000035642">
    <property type="component" value="Unassembled WGS sequence"/>
</dbReference>
<keyword evidence="1" id="KW-0812">Transmembrane</keyword>
<organism evidence="2 3">
    <name type="scientific">Angiostrongylus cantonensis</name>
    <name type="common">Rat lungworm</name>
    <dbReference type="NCBI Taxonomy" id="6313"/>
    <lineage>
        <taxon>Eukaryota</taxon>
        <taxon>Metazoa</taxon>
        <taxon>Ecdysozoa</taxon>
        <taxon>Nematoda</taxon>
        <taxon>Chromadorea</taxon>
        <taxon>Rhabditida</taxon>
        <taxon>Rhabditina</taxon>
        <taxon>Rhabditomorpha</taxon>
        <taxon>Strongyloidea</taxon>
        <taxon>Metastrongylidae</taxon>
        <taxon>Angiostrongylus</taxon>
    </lineage>
</organism>
<dbReference type="WBParaSite" id="ACAC_0000676801-mRNA-1">
    <property type="protein sequence ID" value="ACAC_0000676801-mRNA-1"/>
    <property type="gene ID" value="ACAC_0000676801"/>
</dbReference>
<keyword evidence="2" id="KW-1185">Reference proteome</keyword>
<proteinExistence type="predicted"/>
<reference evidence="2" key="1">
    <citation type="submission" date="2012-09" db="EMBL/GenBank/DDBJ databases">
        <authorList>
            <person name="Martin A.A."/>
        </authorList>
    </citation>
    <scope>NUCLEOTIDE SEQUENCE</scope>
</reference>
<reference evidence="3" key="2">
    <citation type="submission" date="2017-02" db="UniProtKB">
        <authorList>
            <consortium name="WormBaseParasite"/>
        </authorList>
    </citation>
    <scope>IDENTIFICATION</scope>
</reference>
<name>A0A0K0D9G6_ANGCA</name>
<keyword evidence="1" id="KW-1133">Transmembrane helix</keyword>
<dbReference type="AlphaFoldDB" id="A0A0K0D9G6"/>
<accession>A0A0K0D9G6</accession>
<evidence type="ECO:0000256" key="1">
    <source>
        <dbReference type="SAM" id="Phobius"/>
    </source>
</evidence>
<evidence type="ECO:0000313" key="3">
    <source>
        <dbReference type="WBParaSite" id="ACAC_0000676801-mRNA-1"/>
    </source>
</evidence>
<evidence type="ECO:0000313" key="2">
    <source>
        <dbReference type="Proteomes" id="UP000035642"/>
    </source>
</evidence>
<keyword evidence="1" id="KW-0472">Membrane</keyword>
<sequence length="99" mass="11302">MGNRQSGVSPTIVVRPRRGFFQKLFAKTRLDPTALAQTCPPPVSANMPFVPHLFSSFFSLRCVFLHSIFALFAYMKVVLFIRLDLEFSSFFSLLVIIDR</sequence>
<dbReference type="STRING" id="6313.A0A0K0D9G6"/>